<dbReference type="AlphaFoldDB" id="A0A3B1CK57"/>
<dbReference type="InterPro" id="IPR011045">
    <property type="entry name" value="N2O_reductase_N"/>
</dbReference>
<dbReference type="InterPro" id="IPR051200">
    <property type="entry name" value="Host-pathogen_enzymatic-act"/>
</dbReference>
<protein>
    <recommendedName>
        <fullName evidence="2">Cytochrome c domain-containing protein</fullName>
    </recommendedName>
</protein>
<reference evidence="1" key="1">
    <citation type="submission" date="2018-06" db="EMBL/GenBank/DDBJ databases">
        <authorList>
            <person name="Zhirakovskaya E."/>
        </authorList>
    </citation>
    <scope>NUCLEOTIDE SEQUENCE</scope>
</reference>
<gene>
    <name evidence="1" type="ORF">MNBD_IGNAVI01-1702</name>
</gene>
<dbReference type="PROSITE" id="PS51257">
    <property type="entry name" value="PROKAR_LIPOPROTEIN"/>
    <property type="match status" value="1"/>
</dbReference>
<accession>A0A3B1CK57</accession>
<proteinExistence type="predicted"/>
<dbReference type="EMBL" id="UOGD01000132">
    <property type="protein sequence ID" value="VAX19245.1"/>
    <property type="molecule type" value="Genomic_DNA"/>
</dbReference>
<dbReference type="PANTHER" id="PTHR47197">
    <property type="entry name" value="PROTEIN NIRF"/>
    <property type="match status" value="1"/>
</dbReference>
<name>A0A3B1CK57_9ZZZZ</name>
<dbReference type="NCBIfam" id="TIGR02276">
    <property type="entry name" value="beta_rpt_yvtn"/>
    <property type="match status" value="1"/>
</dbReference>
<dbReference type="SUPFAM" id="SSF50974">
    <property type="entry name" value="Nitrous oxide reductase, N-terminal domain"/>
    <property type="match status" value="1"/>
</dbReference>
<evidence type="ECO:0008006" key="2">
    <source>
        <dbReference type="Google" id="ProtNLM"/>
    </source>
</evidence>
<dbReference type="InterPro" id="IPR011964">
    <property type="entry name" value="YVTN_b-propeller_repeat"/>
</dbReference>
<dbReference type="PANTHER" id="PTHR47197:SF3">
    <property type="entry name" value="DIHYDRO-HEME D1 DEHYDROGENASE"/>
    <property type="match status" value="1"/>
</dbReference>
<sequence>MHSATKRSLFLTFISVTLILAVSSCTLTENPDEVLKKENNYYETKDVSNILNGTCAASGCHSESNPINGFSTEIQPQIMLGASNRPLDGTYNSGYGGDDVIPYSVEKSLLMQFINGNLVEKLSYDHTMLSKNQISTIANWITDGAQDYKGDVPYSLAESYRVYVCNQYSEDISVIDGTNKVVSYLNDVSDPLTEFETPYWVAEYGDYYYVTLSSAGQLVKYRKSDNSRVFSISGLVEPGIIKINSDGTKAYVSRASTTEYTYSSIYVINLTNMFIQKEINFPMSGLPHGMALDRQRGFLFVADALNNVIHVINVFSDQLIDSRFDLVNNPYPLFLAISPDGNYLYITANKTNQLLVANAGSRAVISKINLLSKPMGVVVSNTGQKIYVASSDGNAVEVITKTGAYWDKTNTITHPAFSMPFSIDITSDDNYVYVTNQNLEGDFVPAYQVRGEGYISTVGIINTQTETVEKVIEVEENAGGIVVEKL</sequence>
<dbReference type="Gene3D" id="2.130.10.10">
    <property type="entry name" value="YVTN repeat-like/Quinoprotein amine dehydrogenase"/>
    <property type="match status" value="2"/>
</dbReference>
<evidence type="ECO:0000313" key="1">
    <source>
        <dbReference type="EMBL" id="VAX19245.1"/>
    </source>
</evidence>
<dbReference type="InterPro" id="IPR015943">
    <property type="entry name" value="WD40/YVTN_repeat-like_dom_sf"/>
</dbReference>
<organism evidence="1">
    <name type="scientific">hydrothermal vent metagenome</name>
    <dbReference type="NCBI Taxonomy" id="652676"/>
    <lineage>
        <taxon>unclassified sequences</taxon>
        <taxon>metagenomes</taxon>
        <taxon>ecological metagenomes</taxon>
    </lineage>
</organism>